<dbReference type="EMBL" id="QEPW01000008">
    <property type="protein sequence ID" value="RDE91359.1"/>
    <property type="molecule type" value="Genomic_DNA"/>
</dbReference>
<name>A0A369Z548_HAEPA</name>
<protein>
    <submittedName>
        <fullName evidence="1">SDR family oxidoreductase</fullName>
    </submittedName>
</protein>
<dbReference type="SUPFAM" id="SSF51735">
    <property type="entry name" value="NAD(P)-binding Rossmann-fold domains"/>
    <property type="match status" value="1"/>
</dbReference>
<dbReference type="AlphaFoldDB" id="A0A369Z548"/>
<sequence>MKSVAIVGLGWLGLPLALHLKELGWCVKGSKQSPEDAQKLHQLGIETYPFSLSDEMKHLPDHNCTLFNVDALIITLPPSRFSSQQYCQHLAFLANQAKKQGVQHLIFTSSTSVFPDISGQFDESSPLSAETEMGKTLIKAEKCLFQSGISHCDILRLAGLIGKQRHPVKFLAGKRNLKQGNSPVNLVHLEDCIQAISALLMNPNGLRTYHLCAPIHPTRAEYYTKAAVFYDLSIPQFDCSDSDLKRIIMADKICRDLGFAYCYPNPDDMLEKRSDF</sequence>
<dbReference type="PANTHER" id="PTHR48079:SF6">
    <property type="entry name" value="NAD(P)-BINDING DOMAIN-CONTAINING PROTEIN-RELATED"/>
    <property type="match status" value="1"/>
</dbReference>
<dbReference type="Proteomes" id="UP000253910">
    <property type="component" value="Unassembled WGS sequence"/>
</dbReference>
<dbReference type="PANTHER" id="PTHR48079">
    <property type="entry name" value="PROTEIN YEEZ"/>
    <property type="match status" value="1"/>
</dbReference>
<accession>A0A369Z548</accession>
<gene>
    <name evidence="1" type="ORF">DPV87_05660</name>
</gene>
<dbReference type="CDD" id="cd05266">
    <property type="entry name" value="SDR_a4"/>
    <property type="match status" value="1"/>
</dbReference>
<dbReference type="RefSeq" id="WP_111315451.1">
    <property type="nucleotide sequence ID" value="NZ_QEPW01000008.1"/>
</dbReference>
<dbReference type="InterPro" id="IPR051783">
    <property type="entry name" value="NAD(P)-dependent_oxidoreduct"/>
</dbReference>
<dbReference type="Gene3D" id="3.40.50.720">
    <property type="entry name" value="NAD(P)-binding Rossmann-like Domain"/>
    <property type="match status" value="1"/>
</dbReference>
<evidence type="ECO:0000313" key="2">
    <source>
        <dbReference type="Proteomes" id="UP000253910"/>
    </source>
</evidence>
<comment type="caution">
    <text evidence="1">The sequence shown here is derived from an EMBL/GenBank/DDBJ whole genome shotgun (WGS) entry which is preliminary data.</text>
</comment>
<proteinExistence type="predicted"/>
<dbReference type="InterPro" id="IPR036291">
    <property type="entry name" value="NAD(P)-bd_dom_sf"/>
</dbReference>
<evidence type="ECO:0000313" key="1">
    <source>
        <dbReference type="EMBL" id="RDE91359.1"/>
    </source>
</evidence>
<reference evidence="1 2" key="1">
    <citation type="submission" date="2018-05" db="EMBL/GenBank/DDBJ databases">
        <title>Draft Genome Sequences for a Diverse set of 7 Haemophilus Species.</title>
        <authorList>
            <person name="Nichols M."/>
            <person name="Topaz N."/>
            <person name="Wang X."/>
            <person name="Wang X."/>
            <person name="Boxrud D."/>
        </authorList>
    </citation>
    <scope>NUCLEOTIDE SEQUENCE [LARGE SCALE GENOMIC DNA]</scope>
    <source>
        <strain evidence="1 2">C2008001710</strain>
    </source>
</reference>
<dbReference type="GO" id="GO:0005737">
    <property type="term" value="C:cytoplasm"/>
    <property type="evidence" value="ECO:0007669"/>
    <property type="project" value="TreeGrafter"/>
</dbReference>
<organism evidence="1 2">
    <name type="scientific">Haemophilus parainfluenzae</name>
    <dbReference type="NCBI Taxonomy" id="729"/>
    <lineage>
        <taxon>Bacteria</taxon>
        <taxon>Pseudomonadati</taxon>
        <taxon>Pseudomonadota</taxon>
        <taxon>Gammaproteobacteria</taxon>
        <taxon>Pasteurellales</taxon>
        <taxon>Pasteurellaceae</taxon>
        <taxon>Haemophilus</taxon>
    </lineage>
</organism>
<dbReference type="GO" id="GO:0004029">
    <property type="term" value="F:aldehyde dehydrogenase (NAD+) activity"/>
    <property type="evidence" value="ECO:0007669"/>
    <property type="project" value="TreeGrafter"/>
</dbReference>